<keyword evidence="3" id="KW-1185">Reference proteome</keyword>
<name>A0ABW4I531_9SPHN</name>
<comment type="caution">
    <text evidence="2">The sequence shown here is derived from an EMBL/GenBank/DDBJ whole genome shotgun (WGS) entry which is preliminary data.</text>
</comment>
<accession>A0ABW4I531</accession>
<organism evidence="2 3">
    <name type="scientific">Sphingomonas tabacisoli</name>
    <dbReference type="NCBI Taxonomy" id="2249466"/>
    <lineage>
        <taxon>Bacteria</taxon>
        <taxon>Pseudomonadati</taxon>
        <taxon>Pseudomonadota</taxon>
        <taxon>Alphaproteobacteria</taxon>
        <taxon>Sphingomonadales</taxon>
        <taxon>Sphingomonadaceae</taxon>
        <taxon>Sphingomonas</taxon>
    </lineage>
</organism>
<reference evidence="3" key="1">
    <citation type="journal article" date="2019" name="Int. J. Syst. Evol. Microbiol.">
        <title>The Global Catalogue of Microorganisms (GCM) 10K type strain sequencing project: providing services to taxonomists for standard genome sequencing and annotation.</title>
        <authorList>
            <consortium name="The Broad Institute Genomics Platform"/>
            <consortium name="The Broad Institute Genome Sequencing Center for Infectious Disease"/>
            <person name="Wu L."/>
            <person name="Ma J."/>
        </authorList>
    </citation>
    <scope>NUCLEOTIDE SEQUENCE [LARGE SCALE GENOMIC DNA]</scope>
    <source>
        <strain evidence="3">CGMCC 1.16275</strain>
    </source>
</reference>
<dbReference type="RefSeq" id="WP_380889521.1">
    <property type="nucleotide sequence ID" value="NZ_JBHUDY010000001.1"/>
</dbReference>
<dbReference type="Proteomes" id="UP001597115">
    <property type="component" value="Unassembled WGS sequence"/>
</dbReference>
<proteinExistence type="predicted"/>
<evidence type="ECO:0000313" key="2">
    <source>
        <dbReference type="EMBL" id="MFD1612543.1"/>
    </source>
</evidence>
<evidence type="ECO:0000256" key="1">
    <source>
        <dbReference type="SAM" id="MobiDB-lite"/>
    </source>
</evidence>
<feature type="region of interest" description="Disordered" evidence="1">
    <location>
        <begin position="24"/>
        <end position="69"/>
    </location>
</feature>
<protein>
    <submittedName>
        <fullName evidence="2">Uncharacterized protein</fullName>
    </submittedName>
</protein>
<sequence length="100" mass="10654">MADAKALVGRWVEIREEGGDGRMVLRADSPDIPPARGRRSIELAEGGKASLHAPGPDDRSRSSDGSWSLEGDRLRIDAPGWSGSYVIDSIGNDRVVLSPG</sequence>
<dbReference type="EMBL" id="JBHUDY010000001">
    <property type="protein sequence ID" value="MFD1612543.1"/>
    <property type="molecule type" value="Genomic_DNA"/>
</dbReference>
<gene>
    <name evidence="2" type="ORF">ACFSCW_12100</name>
</gene>
<evidence type="ECO:0000313" key="3">
    <source>
        <dbReference type="Proteomes" id="UP001597115"/>
    </source>
</evidence>